<evidence type="ECO:0000256" key="3">
    <source>
        <dbReference type="ARBA" id="ARBA00023274"/>
    </source>
</evidence>
<dbReference type="Proteomes" id="UP001153737">
    <property type="component" value="Chromosome 2"/>
</dbReference>
<dbReference type="InterPro" id="IPR002671">
    <property type="entry name" value="Ribosomal_eL22"/>
</dbReference>
<accession>A0A9N9SDR3</accession>
<evidence type="ECO:0000313" key="5">
    <source>
        <dbReference type="Proteomes" id="UP001153737"/>
    </source>
</evidence>
<reference evidence="4" key="2">
    <citation type="submission" date="2022-10" db="EMBL/GenBank/DDBJ databases">
        <authorList>
            <consortium name="ENA_rothamsted_submissions"/>
            <consortium name="culmorum"/>
            <person name="King R."/>
        </authorList>
    </citation>
    <scope>NUCLEOTIDE SEQUENCE</scope>
</reference>
<dbReference type="GO" id="GO:0003735">
    <property type="term" value="F:structural constituent of ribosome"/>
    <property type="evidence" value="ECO:0007669"/>
    <property type="project" value="InterPro"/>
</dbReference>
<organism evidence="4 5">
    <name type="scientific">Phaedon cochleariae</name>
    <name type="common">Mustard beetle</name>
    <dbReference type="NCBI Taxonomy" id="80249"/>
    <lineage>
        <taxon>Eukaryota</taxon>
        <taxon>Metazoa</taxon>
        <taxon>Ecdysozoa</taxon>
        <taxon>Arthropoda</taxon>
        <taxon>Hexapoda</taxon>
        <taxon>Insecta</taxon>
        <taxon>Pterygota</taxon>
        <taxon>Neoptera</taxon>
        <taxon>Endopterygota</taxon>
        <taxon>Coleoptera</taxon>
        <taxon>Polyphaga</taxon>
        <taxon>Cucujiformia</taxon>
        <taxon>Chrysomeloidea</taxon>
        <taxon>Chrysomelidae</taxon>
        <taxon>Chrysomelinae</taxon>
        <taxon>Chrysomelini</taxon>
        <taxon>Phaedon</taxon>
    </lineage>
</organism>
<proteinExistence type="inferred from homology"/>
<reference evidence="4" key="1">
    <citation type="submission" date="2022-01" db="EMBL/GenBank/DDBJ databases">
        <authorList>
            <person name="King R."/>
        </authorList>
    </citation>
    <scope>NUCLEOTIDE SEQUENCE</scope>
</reference>
<comment type="similarity">
    <text evidence="1">Belongs to the eukaryotic ribosomal protein eL22 family.</text>
</comment>
<dbReference type="InterPro" id="IPR038526">
    <property type="entry name" value="Ribosomal_eL22_sf"/>
</dbReference>
<dbReference type="GO" id="GO:0005840">
    <property type="term" value="C:ribosome"/>
    <property type="evidence" value="ECO:0007669"/>
    <property type="project" value="UniProtKB-KW"/>
</dbReference>
<name>A0A9N9SDR3_PHACE</name>
<evidence type="ECO:0000313" key="4">
    <source>
        <dbReference type="EMBL" id="CAG9819062.1"/>
    </source>
</evidence>
<dbReference type="EMBL" id="OU896708">
    <property type="protein sequence ID" value="CAG9819062.1"/>
    <property type="molecule type" value="Genomic_DNA"/>
</dbReference>
<evidence type="ECO:0000256" key="1">
    <source>
        <dbReference type="ARBA" id="ARBA00007817"/>
    </source>
</evidence>
<dbReference type="AlphaFoldDB" id="A0A9N9SDR3"/>
<sequence length="86" mass="9878">MTPRKPAVSARSQGKILHICGQGLKKKNVAVKFVIDCTHHIDDIILDVVNFESYLEARININKNLVILLLMERELNILLLRQLKLF</sequence>
<keyword evidence="2" id="KW-0689">Ribosomal protein</keyword>
<dbReference type="GO" id="GO:0006412">
    <property type="term" value="P:translation"/>
    <property type="evidence" value="ECO:0007669"/>
    <property type="project" value="InterPro"/>
</dbReference>
<evidence type="ECO:0000256" key="2">
    <source>
        <dbReference type="ARBA" id="ARBA00022980"/>
    </source>
</evidence>
<keyword evidence="3" id="KW-0687">Ribonucleoprotein</keyword>
<dbReference type="OrthoDB" id="10259820at2759"/>
<dbReference type="Pfam" id="PF01776">
    <property type="entry name" value="Ribosomal_L22e"/>
    <property type="match status" value="1"/>
</dbReference>
<dbReference type="GO" id="GO:1990904">
    <property type="term" value="C:ribonucleoprotein complex"/>
    <property type="evidence" value="ECO:0007669"/>
    <property type="project" value="UniProtKB-KW"/>
</dbReference>
<keyword evidence="5" id="KW-1185">Reference proteome</keyword>
<dbReference type="Gene3D" id="3.30.1360.210">
    <property type="match status" value="1"/>
</dbReference>
<protein>
    <submittedName>
        <fullName evidence="4">Uncharacterized protein</fullName>
    </submittedName>
</protein>
<gene>
    <name evidence="4" type="ORF">PHAECO_LOCUS6356</name>
</gene>